<keyword evidence="3" id="KW-0863">Zinc-finger</keyword>
<dbReference type="InterPro" id="IPR012337">
    <property type="entry name" value="RNaseH-like_sf"/>
</dbReference>
<reference evidence="7 8" key="1">
    <citation type="journal article" date="2016" name="PLoS Pathog.">
        <title>Biosynthesis of antibiotic leucinostatins in bio-control fungus Purpureocillium lilacinum and their inhibition on phytophthora revealed by genome mining.</title>
        <authorList>
            <person name="Wang G."/>
            <person name="Liu Z."/>
            <person name="Lin R."/>
            <person name="Li E."/>
            <person name="Mao Z."/>
            <person name="Ling J."/>
            <person name="Yang Y."/>
            <person name="Yin W.B."/>
            <person name="Xie B."/>
        </authorList>
    </citation>
    <scope>NUCLEOTIDE SEQUENCE [LARGE SCALE GENOMIC DNA]</scope>
    <source>
        <strain evidence="7">170</strain>
    </source>
</reference>
<feature type="region of interest" description="Disordered" evidence="6">
    <location>
        <begin position="33"/>
        <end position="57"/>
    </location>
</feature>
<keyword evidence="5" id="KW-0539">Nucleus</keyword>
<protein>
    <submittedName>
        <fullName evidence="7">Uncharacterized protein</fullName>
    </submittedName>
</protein>
<evidence type="ECO:0000256" key="5">
    <source>
        <dbReference type="ARBA" id="ARBA00023242"/>
    </source>
</evidence>
<dbReference type="GO" id="GO:0008270">
    <property type="term" value="F:zinc ion binding"/>
    <property type="evidence" value="ECO:0007669"/>
    <property type="project" value="UniProtKB-KW"/>
</dbReference>
<keyword evidence="2" id="KW-0479">Metal-binding</keyword>
<organism evidence="7 8">
    <name type="scientific">Pochonia chlamydosporia 170</name>
    <dbReference type="NCBI Taxonomy" id="1380566"/>
    <lineage>
        <taxon>Eukaryota</taxon>
        <taxon>Fungi</taxon>
        <taxon>Dikarya</taxon>
        <taxon>Ascomycota</taxon>
        <taxon>Pezizomycotina</taxon>
        <taxon>Sordariomycetes</taxon>
        <taxon>Hypocreomycetidae</taxon>
        <taxon>Hypocreales</taxon>
        <taxon>Clavicipitaceae</taxon>
        <taxon>Pochonia</taxon>
    </lineage>
</organism>
<dbReference type="STRING" id="1380566.A0A179EYE1"/>
<evidence type="ECO:0000256" key="2">
    <source>
        <dbReference type="ARBA" id="ARBA00022723"/>
    </source>
</evidence>
<keyword evidence="8" id="KW-1185">Reference proteome</keyword>
<feature type="compositionally biased region" description="Low complexity" evidence="6">
    <location>
        <begin position="38"/>
        <end position="55"/>
    </location>
</feature>
<comment type="caution">
    <text evidence="7">The sequence shown here is derived from an EMBL/GenBank/DDBJ whole genome shotgun (WGS) entry which is preliminary data.</text>
</comment>
<sequence>MPDNTDHVVDVADDGFEVESALLPFDSDQISNLRPSDSASQVSKVTSTSTTSSSSSKRKRTLRSDVWVYCREGREEDGELIQHKTGRYYYCKLCSAGYTNSEAAWSHLKSAYGIVKPEEASKRATTAANSPLKRSFAATALKMAAQKERVAQATMGDIINQERFNEALVRLIVMRNLPISAVEWPELEDLLKATNPAVDGQVLQSRGTLPKLIEKSFDTHRQILKTKLQRCPYKIHLAVDCWSSPNRKSLMAICAQFVDDGKLQKALIALPELQSHTGKETASAIIRTLNSYEILHLLGYIVSDNASGNDKMMRFVEESRGGAYKAEHYRIWCFGHILNLAAQAFLFAKDKSAVKCRTQRTGRCHVLASLPHPHLEAQSAAVDLDSHDASRIYLPWLAQTNYCEHSGRISSPGPSEPLKTPSWDIAGVGDTISPARRRERWSR</sequence>
<dbReference type="RefSeq" id="XP_018136397.1">
    <property type="nucleotide sequence ID" value="XM_018289961.1"/>
</dbReference>
<accession>A0A179EYE1</accession>
<proteinExistence type="predicted"/>
<name>A0A179EYE1_METCM</name>
<dbReference type="AlphaFoldDB" id="A0A179EYE1"/>
<dbReference type="PANTHER" id="PTHR46481">
    <property type="entry name" value="ZINC FINGER BED DOMAIN-CONTAINING PROTEIN 4"/>
    <property type="match status" value="1"/>
</dbReference>
<dbReference type="InterPro" id="IPR052035">
    <property type="entry name" value="ZnF_BED_domain_contain"/>
</dbReference>
<evidence type="ECO:0000256" key="1">
    <source>
        <dbReference type="ARBA" id="ARBA00004123"/>
    </source>
</evidence>
<dbReference type="PANTHER" id="PTHR46481:SF10">
    <property type="entry name" value="ZINC FINGER BED DOMAIN-CONTAINING PROTEIN 39"/>
    <property type="match status" value="1"/>
</dbReference>
<gene>
    <name evidence="7" type="ORF">VFPPC_11922</name>
</gene>
<comment type="subcellular location">
    <subcellularLocation>
        <location evidence="1">Nucleus</location>
    </subcellularLocation>
</comment>
<evidence type="ECO:0000313" key="7">
    <source>
        <dbReference type="EMBL" id="OAQ58201.1"/>
    </source>
</evidence>
<dbReference type="OrthoDB" id="3892490at2759"/>
<dbReference type="Proteomes" id="UP000078397">
    <property type="component" value="Unassembled WGS sequence"/>
</dbReference>
<dbReference type="GO" id="GO:0005634">
    <property type="term" value="C:nucleus"/>
    <property type="evidence" value="ECO:0007669"/>
    <property type="project" value="UniProtKB-SubCell"/>
</dbReference>
<dbReference type="SUPFAM" id="SSF53098">
    <property type="entry name" value="Ribonuclease H-like"/>
    <property type="match status" value="1"/>
</dbReference>
<feature type="region of interest" description="Disordered" evidence="6">
    <location>
        <begin position="407"/>
        <end position="443"/>
    </location>
</feature>
<evidence type="ECO:0000256" key="6">
    <source>
        <dbReference type="SAM" id="MobiDB-lite"/>
    </source>
</evidence>
<evidence type="ECO:0000256" key="4">
    <source>
        <dbReference type="ARBA" id="ARBA00022833"/>
    </source>
</evidence>
<dbReference type="KEGG" id="pchm:VFPPC_11922"/>
<evidence type="ECO:0000313" key="8">
    <source>
        <dbReference type="Proteomes" id="UP000078397"/>
    </source>
</evidence>
<keyword evidence="4" id="KW-0862">Zinc</keyword>
<dbReference type="EMBL" id="LSBJ02000030">
    <property type="protein sequence ID" value="OAQ58201.1"/>
    <property type="molecule type" value="Genomic_DNA"/>
</dbReference>
<dbReference type="GeneID" id="28853955"/>
<evidence type="ECO:0000256" key="3">
    <source>
        <dbReference type="ARBA" id="ARBA00022771"/>
    </source>
</evidence>